<organism evidence="8 9">
    <name type="scientific">Vibrio sinensis</name>
    <dbReference type="NCBI Taxonomy" id="2302434"/>
    <lineage>
        <taxon>Bacteria</taxon>
        <taxon>Pseudomonadati</taxon>
        <taxon>Pseudomonadota</taxon>
        <taxon>Gammaproteobacteria</taxon>
        <taxon>Vibrionales</taxon>
        <taxon>Vibrionaceae</taxon>
        <taxon>Vibrio</taxon>
    </lineage>
</organism>
<proteinExistence type="inferred from homology"/>
<evidence type="ECO:0000256" key="3">
    <source>
        <dbReference type="ARBA" id="ARBA00022840"/>
    </source>
</evidence>
<dbReference type="GO" id="GO:0005524">
    <property type="term" value="F:ATP binding"/>
    <property type="evidence" value="ECO:0007669"/>
    <property type="project" value="UniProtKB-UniRule"/>
</dbReference>
<dbReference type="GO" id="GO:0003677">
    <property type="term" value="F:DNA binding"/>
    <property type="evidence" value="ECO:0007669"/>
    <property type="project" value="UniProtKB-UniRule"/>
</dbReference>
<keyword evidence="2 6" id="KW-0547">Nucleotide-binding</keyword>
<keyword evidence="9" id="KW-1185">Reference proteome</keyword>
<feature type="binding site" evidence="6">
    <location>
        <position position="187"/>
    </location>
    <ligand>
        <name>biotin</name>
        <dbReference type="ChEBI" id="CHEBI:57586"/>
    </ligand>
</feature>
<dbReference type="GO" id="GO:0005737">
    <property type="term" value="C:cytoplasm"/>
    <property type="evidence" value="ECO:0007669"/>
    <property type="project" value="TreeGrafter"/>
</dbReference>
<dbReference type="EC" id="6.3.4.15" evidence="6"/>
<keyword evidence="6" id="KW-0238">DNA-binding</keyword>
<feature type="DNA-binding region" description="H-T-H motif" evidence="6">
    <location>
        <begin position="22"/>
        <end position="41"/>
    </location>
</feature>
<dbReference type="InterPro" id="IPR013196">
    <property type="entry name" value="HTH_11"/>
</dbReference>
<dbReference type="GO" id="GO:0006355">
    <property type="term" value="P:regulation of DNA-templated transcription"/>
    <property type="evidence" value="ECO:0007669"/>
    <property type="project" value="UniProtKB-UniRule"/>
</dbReference>
<dbReference type="InterPro" id="IPR036388">
    <property type="entry name" value="WH-like_DNA-bd_sf"/>
</dbReference>
<dbReference type="InterPro" id="IPR036390">
    <property type="entry name" value="WH_DNA-bd_sf"/>
</dbReference>
<dbReference type="Gene3D" id="3.30.930.10">
    <property type="entry name" value="Bira Bifunctional Protein, Domain 2"/>
    <property type="match status" value="1"/>
</dbReference>
<keyword evidence="4 6" id="KW-0092">Biotin</keyword>
<evidence type="ECO:0000256" key="6">
    <source>
        <dbReference type="HAMAP-Rule" id="MF_00978"/>
    </source>
</evidence>
<dbReference type="FunFam" id="1.10.10.10:FF:000356">
    <property type="entry name" value="Bifunctional ligase/repressor BirA"/>
    <property type="match status" value="1"/>
</dbReference>
<keyword evidence="3 6" id="KW-0067">ATP-binding</keyword>
<evidence type="ECO:0000313" key="9">
    <source>
        <dbReference type="Proteomes" id="UP000273252"/>
    </source>
</evidence>
<comment type="caution">
    <text evidence="8">The sequence shown here is derived from an EMBL/GenBank/DDBJ whole genome shotgun (WGS) entry which is preliminary data.</text>
</comment>
<dbReference type="NCBIfam" id="TIGR00121">
    <property type="entry name" value="birA_ligase"/>
    <property type="match status" value="1"/>
</dbReference>
<dbReference type="SUPFAM" id="SSF55681">
    <property type="entry name" value="Class II aaRS and biotin synthetases"/>
    <property type="match status" value="1"/>
</dbReference>
<dbReference type="InterPro" id="IPR030855">
    <property type="entry name" value="Bifunct_BirA"/>
</dbReference>
<dbReference type="InterPro" id="IPR045864">
    <property type="entry name" value="aa-tRNA-synth_II/BPL/LPL"/>
</dbReference>
<protein>
    <recommendedName>
        <fullName evidence="6">Bifunctional ligase/repressor BirA</fullName>
    </recommendedName>
    <alternativeName>
        <fullName evidence="6">Biotin operon repressor</fullName>
    </alternativeName>
    <alternativeName>
        <fullName evidence="6">Biotin--[acetyl-CoA-carboxylase] ligase</fullName>
        <ecNumber evidence="6">6.3.4.15</ecNumber>
    </alternativeName>
    <alternativeName>
        <fullName evidence="6">Biotin--protein ligase</fullName>
    </alternativeName>
    <alternativeName>
        <fullName evidence="6">Biotin-[acetyl-CoA carboxylase] synthetase</fullName>
    </alternativeName>
</protein>
<dbReference type="EMBL" id="QVMU01000005">
    <property type="protein sequence ID" value="RJX72362.1"/>
    <property type="molecule type" value="Genomic_DNA"/>
</dbReference>
<feature type="binding site" evidence="6">
    <location>
        <position position="116"/>
    </location>
    <ligand>
        <name>biotin</name>
        <dbReference type="ChEBI" id="CHEBI:57586"/>
    </ligand>
</feature>
<keyword evidence="6" id="KW-0678">Repressor</keyword>
<comment type="catalytic activity">
    <reaction evidence="5 6">
        <text>biotin + L-lysyl-[protein] + ATP = N(6)-biotinyl-L-lysyl-[protein] + AMP + diphosphate + H(+)</text>
        <dbReference type="Rhea" id="RHEA:11756"/>
        <dbReference type="Rhea" id="RHEA-COMP:9752"/>
        <dbReference type="Rhea" id="RHEA-COMP:10505"/>
        <dbReference type="ChEBI" id="CHEBI:15378"/>
        <dbReference type="ChEBI" id="CHEBI:29969"/>
        <dbReference type="ChEBI" id="CHEBI:30616"/>
        <dbReference type="ChEBI" id="CHEBI:33019"/>
        <dbReference type="ChEBI" id="CHEBI:57586"/>
        <dbReference type="ChEBI" id="CHEBI:83144"/>
        <dbReference type="ChEBI" id="CHEBI:456215"/>
        <dbReference type="EC" id="6.3.4.15"/>
    </reaction>
</comment>
<dbReference type="Proteomes" id="UP000273252">
    <property type="component" value="Unassembled WGS sequence"/>
</dbReference>
<dbReference type="Pfam" id="PF08279">
    <property type="entry name" value="HTH_11"/>
    <property type="match status" value="1"/>
</dbReference>
<accession>A0A3A6R5T6</accession>
<dbReference type="InterPro" id="IPR004143">
    <property type="entry name" value="BPL_LPL_catalytic"/>
</dbReference>
<dbReference type="GO" id="GO:0004077">
    <property type="term" value="F:biotin--[biotin carboxyl-carrier protein] ligase activity"/>
    <property type="evidence" value="ECO:0007669"/>
    <property type="project" value="UniProtKB-UniRule"/>
</dbReference>
<dbReference type="OrthoDB" id="9807064at2"/>
<evidence type="ECO:0000259" key="7">
    <source>
        <dbReference type="PROSITE" id="PS51733"/>
    </source>
</evidence>
<dbReference type="SUPFAM" id="SSF50037">
    <property type="entry name" value="C-terminal domain of transcriptional repressors"/>
    <property type="match status" value="1"/>
</dbReference>
<comment type="similarity">
    <text evidence="6">Belongs to the biotin--protein ligase family.</text>
</comment>
<dbReference type="PANTHER" id="PTHR12835">
    <property type="entry name" value="BIOTIN PROTEIN LIGASE"/>
    <property type="match status" value="1"/>
</dbReference>
<reference evidence="8 9" key="1">
    <citation type="submission" date="2018-08" db="EMBL/GenBank/DDBJ databases">
        <title>Vibrio isolated from the Eastern China Marginal Seas.</title>
        <authorList>
            <person name="Li Y."/>
        </authorList>
    </citation>
    <scope>NUCLEOTIDE SEQUENCE [LARGE SCALE GENOMIC DNA]</scope>
    <source>
        <strain evidence="8 9">BEI233</strain>
    </source>
</reference>
<dbReference type="PANTHER" id="PTHR12835:SF5">
    <property type="entry name" value="BIOTIN--PROTEIN LIGASE"/>
    <property type="match status" value="1"/>
</dbReference>
<dbReference type="Gene3D" id="2.30.30.100">
    <property type="match status" value="1"/>
</dbReference>
<sequence>MKDHSVKLAILKNLSLGGFHSGEELGEQFGISRAAVSKHIQGIQLWGVDIFRVQGKGYQLAQPLQLLDEAILDQQKRASGLSTPIELIPIIESTNQHLLDKVHQLESGAVCLAEYQSKGRGRRGREWVSPFGSNLYLSMFWRLDAGMAAAMGLSLVVGVAIVEALEQLGVNGVKLKWPNDLYFQDRKLAGILVEMSGQAGGAANLVIGTGMNLQMSPATQGITQPWASLSDVIADSTLESATDFALDRNELAITLINTLKTTLEQYELNGMAGFVERWNRLDNYLGRPIKLIMGPREVVGIARGINEQGAILIETSVEEQQTESKIEAFIGGEISLRSA</sequence>
<dbReference type="Gene3D" id="1.10.10.10">
    <property type="entry name" value="Winged helix-like DNA-binding domain superfamily/Winged helix DNA-binding domain"/>
    <property type="match status" value="1"/>
</dbReference>
<dbReference type="FunFam" id="3.30.930.10:FF:000050">
    <property type="entry name" value="Bifunctional ligase/repressor BirA"/>
    <property type="match status" value="1"/>
</dbReference>
<keyword evidence="6" id="KW-0805">Transcription regulation</keyword>
<dbReference type="InterPro" id="IPR004408">
    <property type="entry name" value="Biotin_CoA_COase_ligase"/>
</dbReference>
<gene>
    <name evidence="6 8" type="primary">birA</name>
    <name evidence="8" type="ORF">DZ860_08095</name>
</gene>
<feature type="domain" description="BPL/LPL catalytic" evidence="7">
    <location>
        <begin position="70"/>
        <end position="267"/>
    </location>
</feature>
<keyword evidence="6" id="KW-0804">Transcription</keyword>
<dbReference type="HAMAP" id="MF_00978">
    <property type="entry name" value="Bifunct_BirA"/>
    <property type="match status" value="1"/>
</dbReference>
<dbReference type="AlphaFoldDB" id="A0A3A6R5T6"/>
<name>A0A3A6R5T6_9VIBR</name>
<dbReference type="Pfam" id="PF03099">
    <property type="entry name" value="BPL_LplA_LipB"/>
    <property type="match status" value="1"/>
</dbReference>
<evidence type="ECO:0000313" key="8">
    <source>
        <dbReference type="EMBL" id="RJX72362.1"/>
    </source>
</evidence>
<feature type="binding site" evidence="6">
    <location>
        <begin position="120"/>
        <end position="122"/>
    </location>
    <ligand>
        <name>biotin</name>
        <dbReference type="ChEBI" id="CHEBI:57586"/>
    </ligand>
</feature>
<dbReference type="PROSITE" id="PS51733">
    <property type="entry name" value="BPL_LPL_CATALYTIC"/>
    <property type="match status" value="1"/>
</dbReference>
<dbReference type="InterPro" id="IPR008988">
    <property type="entry name" value="Transcriptional_repressor_C"/>
</dbReference>
<dbReference type="NCBIfam" id="NF008847">
    <property type="entry name" value="PRK11886.1-2"/>
    <property type="match status" value="1"/>
</dbReference>
<dbReference type="InterPro" id="IPR003142">
    <property type="entry name" value="BPL_C"/>
</dbReference>
<comment type="function">
    <text evidence="6">Acts both as a biotin--[acetyl-CoA-carboxylase] ligase and a biotin-operon repressor. In the presence of ATP, BirA activates biotin to form the BirA-biotinyl-5'-adenylate (BirA-bio-5'-AMP or holoBirA) complex. HoloBirA can either transfer the biotinyl moiety to the biotin carboxyl carrier protein (BCCP) subunit of acetyl-CoA carboxylase, or bind to the biotin operator site and inhibit transcription of the operon.</text>
</comment>
<keyword evidence="1 6" id="KW-0436">Ligase</keyword>
<dbReference type="CDD" id="cd16442">
    <property type="entry name" value="BPL"/>
    <property type="match status" value="1"/>
</dbReference>
<feature type="binding site" evidence="6">
    <location>
        <begin position="93"/>
        <end position="95"/>
    </location>
    <ligand>
        <name>biotin</name>
        <dbReference type="ChEBI" id="CHEBI:57586"/>
    </ligand>
</feature>
<evidence type="ECO:0000256" key="1">
    <source>
        <dbReference type="ARBA" id="ARBA00022598"/>
    </source>
</evidence>
<evidence type="ECO:0000256" key="5">
    <source>
        <dbReference type="ARBA" id="ARBA00047846"/>
    </source>
</evidence>
<dbReference type="RefSeq" id="WP_120030426.1">
    <property type="nucleotide sequence ID" value="NZ_QVMU01000005.1"/>
</dbReference>
<evidence type="ECO:0000256" key="2">
    <source>
        <dbReference type="ARBA" id="ARBA00022741"/>
    </source>
</evidence>
<dbReference type="SUPFAM" id="SSF46785">
    <property type="entry name" value="Winged helix' DNA-binding domain"/>
    <property type="match status" value="1"/>
</dbReference>
<dbReference type="Pfam" id="PF02237">
    <property type="entry name" value="BPL_C"/>
    <property type="match status" value="1"/>
</dbReference>
<evidence type="ECO:0000256" key="4">
    <source>
        <dbReference type="ARBA" id="ARBA00023267"/>
    </source>
</evidence>